<dbReference type="CDD" id="cd02440">
    <property type="entry name" value="AdoMet_MTases"/>
    <property type="match status" value="1"/>
</dbReference>
<dbReference type="SUPFAM" id="SSF53335">
    <property type="entry name" value="S-adenosyl-L-methionine-dependent methyltransferases"/>
    <property type="match status" value="1"/>
</dbReference>
<dbReference type="Proteomes" id="UP000320300">
    <property type="component" value="Unassembled WGS sequence"/>
</dbReference>
<dbReference type="Pfam" id="PF22013">
    <property type="entry name" value="PG_1098_Fer"/>
    <property type="match status" value="1"/>
</dbReference>
<keyword evidence="3" id="KW-1185">Reference proteome</keyword>
<dbReference type="OrthoDB" id="1000417at2"/>
<dbReference type="EMBL" id="FXTN01000007">
    <property type="protein sequence ID" value="SMO80527.1"/>
    <property type="molecule type" value="Genomic_DNA"/>
</dbReference>
<protein>
    <recommendedName>
        <fullName evidence="1">PG-1098 ferredoxin-like domain-containing protein</fullName>
    </recommendedName>
</protein>
<dbReference type="Gene3D" id="1.10.10.1110">
    <property type="entry name" value="Methyltransferase PG1098, N-terminal domain"/>
    <property type="match status" value="1"/>
</dbReference>
<dbReference type="InterPro" id="IPR029063">
    <property type="entry name" value="SAM-dependent_MTases_sf"/>
</dbReference>
<organism evidence="2 3">
    <name type="scientific">Pedobacter westerhofensis</name>
    <dbReference type="NCBI Taxonomy" id="425512"/>
    <lineage>
        <taxon>Bacteria</taxon>
        <taxon>Pseudomonadati</taxon>
        <taxon>Bacteroidota</taxon>
        <taxon>Sphingobacteriia</taxon>
        <taxon>Sphingobacteriales</taxon>
        <taxon>Sphingobacteriaceae</taxon>
        <taxon>Pedobacter</taxon>
    </lineage>
</organism>
<dbReference type="InterPro" id="IPR054168">
    <property type="entry name" value="PG_1098_Fer"/>
</dbReference>
<feature type="domain" description="PG-1098 ferredoxin-like" evidence="1">
    <location>
        <begin position="278"/>
        <end position="321"/>
    </location>
</feature>
<name>A0A521E9C1_9SPHI</name>
<dbReference type="AlphaFoldDB" id="A0A521E9C1"/>
<dbReference type="Gene3D" id="3.40.50.150">
    <property type="entry name" value="Vaccinia Virus protein VP39"/>
    <property type="match status" value="1"/>
</dbReference>
<evidence type="ECO:0000259" key="1">
    <source>
        <dbReference type="Pfam" id="PF22013"/>
    </source>
</evidence>
<proteinExistence type="predicted"/>
<gene>
    <name evidence="2" type="ORF">SAMN06265348_107260</name>
</gene>
<dbReference type="RefSeq" id="WP_142529073.1">
    <property type="nucleotide sequence ID" value="NZ_CBCSJO010000007.1"/>
</dbReference>
<accession>A0A521E9C1</accession>
<sequence length="393" mass="43430">MNKEIASVEVQEYIREHLNADVHQIAMAKSPFAGVTGQELSAQIAAMKKSSKKLPGWFARSGVYYPPLLSIEQCSSEITAAYKAELSCGGSLIDLTGGFGVDSYYFSKVNQSVVHCEISEELSAIAGYNAPLLGQDHTTFFSGDGMAFLKNSRQHFDTIYIDPARRSSAGKVFMLKDCTPDVVDHLDLLLNQTSRLMIKTAPLLDISAGLKELRHVKAIHVVSVKNECKELIWILEKDFSAAPEIVCTTLNGTRKEFSFSIGEEPSAHEMAIPAAGDYLYEPDVALLKGGAFNLIAERYQLQKFHPQTQLYIGDVINESFPGRIFRIDAIVSAGALKKEKNLVGSVIVRNYPEKAAALVDKYHIKPDDRQFMIFTQAADSGKIILKSTILQHY</sequence>
<evidence type="ECO:0000313" key="3">
    <source>
        <dbReference type="Proteomes" id="UP000320300"/>
    </source>
</evidence>
<evidence type="ECO:0000313" key="2">
    <source>
        <dbReference type="EMBL" id="SMO80527.1"/>
    </source>
</evidence>
<reference evidence="2 3" key="1">
    <citation type="submission" date="2017-05" db="EMBL/GenBank/DDBJ databases">
        <authorList>
            <person name="Varghese N."/>
            <person name="Submissions S."/>
        </authorList>
    </citation>
    <scope>NUCLEOTIDE SEQUENCE [LARGE SCALE GENOMIC DNA]</scope>
    <source>
        <strain evidence="2 3">DSM 19036</strain>
    </source>
</reference>